<dbReference type="SUPFAM" id="SSF48097">
    <property type="entry name" value="Regulator of G-protein signaling, RGS"/>
    <property type="match status" value="1"/>
</dbReference>
<accession>A0A0B7BZY0</accession>
<evidence type="ECO:0000313" key="2">
    <source>
        <dbReference type="EMBL" id="CEK98794.1"/>
    </source>
</evidence>
<dbReference type="PANTHER" id="PTHR46583:SF1">
    <property type="entry name" value="REGULATOR OF G-PROTEIN SIGNALING 22"/>
    <property type="match status" value="1"/>
</dbReference>
<dbReference type="AlphaFoldDB" id="A0A0B7BZY0"/>
<dbReference type="GO" id="GO:0005634">
    <property type="term" value="C:nucleus"/>
    <property type="evidence" value="ECO:0007669"/>
    <property type="project" value="TreeGrafter"/>
</dbReference>
<feature type="non-terminal residue" evidence="2">
    <location>
        <position position="132"/>
    </location>
</feature>
<name>A0A0B7BZY0_9EUPU</name>
<dbReference type="PROSITE" id="PS50132">
    <property type="entry name" value="RGS"/>
    <property type="match status" value="1"/>
</dbReference>
<protein>
    <recommendedName>
        <fullName evidence="1">RGS domain-containing protein</fullName>
    </recommendedName>
</protein>
<feature type="domain" description="RGS" evidence="1">
    <location>
        <begin position="52"/>
        <end position="111"/>
    </location>
</feature>
<gene>
    <name evidence="2" type="primary">ORF219621</name>
</gene>
<feature type="non-terminal residue" evidence="2">
    <location>
        <position position="1"/>
    </location>
</feature>
<organism evidence="2">
    <name type="scientific">Arion vulgaris</name>
    <dbReference type="NCBI Taxonomy" id="1028688"/>
    <lineage>
        <taxon>Eukaryota</taxon>
        <taxon>Metazoa</taxon>
        <taxon>Spiralia</taxon>
        <taxon>Lophotrochozoa</taxon>
        <taxon>Mollusca</taxon>
        <taxon>Gastropoda</taxon>
        <taxon>Heterobranchia</taxon>
        <taxon>Euthyneura</taxon>
        <taxon>Panpulmonata</taxon>
        <taxon>Eupulmonata</taxon>
        <taxon>Stylommatophora</taxon>
        <taxon>Helicina</taxon>
        <taxon>Arionoidea</taxon>
        <taxon>Arionidae</taxon>
        <taxon>Arion</taxon>
    </lineage>
</organism>
<dbReference type="InterPro" id="IPR036305">
    <property type="entry name" value="RGS_sf"/>
</dbReference>
<sequence length="132" mass="15635">LETRNPNILELQKQGMIKERPLTPDDPMEGYVDPVYDDFILTKVPENFKSWNMVKLAQNKLELEYFRQFLVPRCAEIDLKCWMDMEAWRRTPPSDSALRDLRAMEIKKNYLNKKYFFGPNSPASKEGQNEVM</sequence>
<dbReference type="InterPro" id="IPR044926">
    <property type="entry name" value="RGS_subdomain_2"/>
</dbReference>
<dbReference type="InterPro" id="IPR042651">
    <property type="entry name" value="Rgs22"/>
</dbReference>
<dbReference type="Gene3D" id="1.10.167.10">
    <property type="entry name" value="Regulator of G-protein Signalling 4, domain 2"/>
    <property type="match status" value="1"/>
</dbReference>
<proteinExistence type="predicted"/>
<dbReference type="EMBL" id="HACG01051923">
    <property type="protein sequence ID" value="CEK98794.1"/>
    <property type="molecule type" value="Transcribed_RNA"/>
</dbReference>
<dbReference type="InterPro" id="IPR016137">
    <property type="entry name" value="RGS"/>
</dbReference>
<dbReference type="GO" id="GO:0005737">
    <property type="term" value="C:cytoplasm"/>
    <property type="evidence" value="ECO:0007669"/>
    <property type="project" value="TreeGrafter"/>
</dbReference>
<reference evidence="2" key="1">
    <citation type="submission" date="2014-12" db="EMBL/GenBank/DDBJ databases">
        <title>Insight into the proteome of Arion vulgaris.</title>
        <authorList>
            <person name="Aradska J."/>
            <person name="Bulat T."/>
            <person name="Smidak R."/>
            <person name="Sarate P."/>
            <person name="Gangsoo J."/>
            <person name="Sialana F."/>
            <person name="Bilban M."/>
            <person name="Lubec G."/>
        </authorList>
    </citation>
    <scope>NUCLEOTIDE SEQUENCE</scope>
    <source>
        <tissue evidence="2">Skin</tissue>
    </source>
</reference>
<dbReference type="GO" id="GO:0001965">
    <property type="term" value="F:G-protein alpha-subunit binding"/>
    <property type="evidence" value="ECO:0007669"/>
    <property type="project" value="InterPro"/>
</dbReference>
<dbReference type="PANTHER" id="PTHR46583">
    <property type="entry name" value="REGULATOR OF G-PROTEIN SIGNALING 22"/>
    <property type="match status" value="1"/>
</dbReference>
<dbReference type="GO" id="GO:0009966">
    <property type="term" value="P:regulation of signal transduction"/>
    <property type="evidence" value="ECO:0007669"/>
    <property type="project" value="InterPro"/>
</dbReference>
<evidence type="ECO:0000259" key="1">
    <source>
        <dbReference type="PROSITE" id="PS50132"/>
    </source>
</evidence>